<feature type="region of interest" description="Disordered" evidence="1">
    <location>
        <begin position="1"/>
        <end position="28"/>
    </location>
</feature>
<sequence>MGGAPVTASASTGRRKSKPRIRATGGKRRKRITPLASVAIPLALVASEPSTKVLRTQCVKVCADAKDAQATFIDALDELVPLVEPSSSAELLPATVHTIKLLKTLLAVLDDGPPGFNTYELSSLASATLVVAKTAIVAARGDEPHASDGEVVESAVPTSSFTALKAQLSRLRTCACATVDNFGMHVASALQRAVINAVNAAGTNPLVETVSLSVCGGKKSVVPNPLEMVFHVAPASEPSTYRDYAELFLIPLDTLNGDEYVRQEVMFEFVSSEVQFVTDLELLINVFAHPLRELPEVLESEMTASIFANVDDLLTLHTALLADLQARQLSAPTVGAIADILVPHIRALAAAYSEYCGNHPRSISNLKRACLGRTGSKLRRFLDEVGDLTPLRRLPLEGYLVKPVQRLCKYPLLLRELIKATPPEAPGLELLSKAHALLDALVQRVNDNKRVADEQRRLEQLLDAIDGSDSLLLSAAPCVIQDGLLVKRTGSKTEERLMVVLDSTLLWAKKSLVGRKTYSMRKHFPLSAVLVEDMKDTPTLANVFRLRTAEKEYVWEAPSHKVKIEWILNISEARNKFLARHNMLPLSAPPSSSGPS</sequence>
<feature type="domain" description="DH" evidence="3">
    <location>
        <begin position="261"/>
        <end position="448"/>
    </location>
</feature>
<dbReference type="GO" id="GO:0005085">
    <property type="term" value="F:guanyl-nucleotide exchange factor activity"/>
    <property type="evidence" value="ECO:0007669"/>
    <property type="project" value="InterPro"/>
</dbReference>
<dbReference type="CDD" id="cd00160">
    <property type="entry name" value="RhoGEF"/>
    <property type="match status" value="1"/>
</dbReference>
<reference evidence="4 5" key="1">
    <citation type="submission" date="2010-05" db="EMBL/GenBank/DDBJ databases">
        <title>The Genome Sequence of Thecamonas trahens ATCC 50062.</title>
        <authorList>
            <consortium name="The Broad Institute Genome Sequencing Platform"/>
            <person name="Russ C."/>
            <person name="Cuomo C."/>
            <person name="Shea T."/>
            <person name="Young S.K."/>
            <person name="Zeng Q."/>
            <person name="Koehrsen M."/>
            <person name="Haas B."/>
            <person name="Borodovsky M."/>
            <person name="Guigo R."/>
            <person name="Alvarado L."/>
            <person name="Berlin A."/>
            <person name="Bochicchio J."/>
            <person name="Borenstein D."/>
            <person name="Chapman S."/>
            <person name="Chen Z."/>
            <person name="Freedman E."/>
            <person name="Gellesch M."/>
            <person name="Goldberg J."/>
            <person name="Griggs A."/>
            <person name="Gujja S."/>
            <person name="Heilman E."/>
            <person name="Heiman D."/>
            <person name="Hepburn T."/>
            <person name="Howarth C."/>
            <person name="Jen D."/>
            <person name="Larson L."/>
            <person name="Mehta T."/>
            <person name="Park D."/>
            <person name="Pearson M."/>
            <person name="Roberts A."/>
            <person name="Saif S."/>
            <person name="Shenoy N."/>
            <person name="Sisk P."/>
            <person name="Stolte C."/>
            <person name="Sykes S."/>
            <person name="Thomson T."/>
            <person name="Walk T."/>
            <person name="White J."/>
            <person name="Yandava C."/>
            <person name="Burger G."/>
            <person name="Gray M.W."/>
            <person name="Holland P.W.H."/>
            <person name="King N."/>
            <person name="Lang F.B.F."/>
            <person name="Roger A.J."/>
            <person name="Ruiz-Trillo I."/>
            <person name="Lander E."/>
            <person name="Nusbaum C."/>
        </authorList>
    </citation>
    <scope>NUCLEOTIDE SEQUENCE [LARGE SCALE GENOMIC DNA]</scope>
    <source>
        <strain evidence="4 5">ATCC 50062</strain>
    </source>
</reference>
<dbReference type="GO" id="GO:0035556">
    <property type="term" value="P:intracellular signal transduction"/>
    <property type="evidence" value="ECO:0007669"/>
    <property type="project" value="InterPro"/>
</dbReference>
<dbReference type="SUPFAM" id="SSF50729">
    <property type="entry name" value="PH domain-like"/>
    <property type="match status" value="1"/>
</dbReference>
<dbReference type="Pfam" id="PF00621">
    <property type="entry name" value="RhoGEF"/>
    <property type="match status" value="1"/>
</dbReference>
<dbReference type="EMBL" id="GL349451">
    <property type="protein sequence ID" value="KNC48483.1"/>
    <property type="molecule type" value="Genomic_DNA"/>
</dbReference>
<feature type="compositionally biased region" description="Basic residues" evidence="1">
    <location>
        <begin position="13"/>
        <end position="28"/>
    </location>
</feature>
<dbReference type="PROSITE" id="PS00741">
    <property type="entry name" value="DH_1"/>
    <property type="match status" value="1"/>
</dbReference>
<proteinExistence type="predicted"/>
<evidence type="ECO:0000313" key="4">
    <source>
        <dbReference type="EMBL" id="KNC48483.1"/>
    </source>
</evidence>
<dbReference type="InterPro" id="IPR035899">
    <property type="entry name" value="DBL_dom_sf"/>
</dbReference>
<dbReference type="AlphaFoldDB" id="A0A0L0DB10"/>
<dbReference type="InterPro" id="IPR001331">
    <property type="entry name" value="GDS_CDC24_CS"/>
</dbReference>
<dbReference type="GO" id="GO:0005829">
    <property type="term" value="C:cytosol"/>
    <property type="evidence" value="ECO:0007669"/>
    <property type="project" value="TreeGrafter"/>
</dbReference>
<dbReference type="Proteomes" id="UP000054408">
    <property type="component" value="Unassembled WGS sequence"/>
</dbReference>
<evidence type="ECO:0008006" key="6">
    <source>
        <dbReference type="Google" id="ProtNLM"/>
    </source>
</evidence>
<dbReference type="SMART" id="SM00233">
    <property type="entry name" value="PH"/>
    <property type="match status" value="1"/>
</dbReference>
<evidence type="ECO:0000259" key="3">
    <source>
        <dbReference type="PROSITE" id="PS50010"/>
    </source>
</evidence>
<name>A0A0L0DB10_THETB</name>
<dbReference type="SMART" id="SM00325">
    <property type="entry name" value="RhoGEF"/>
    <property type="match status" value="1"/>
</dbReference>
<dbReference type="PANTHER" id="PTHR45834:SF3">
    <property type="entry name" value="RHO GUANINE NUCLEOTIDE EXCHANGE FACTOR 3, ISOFORM L"/>
    <property type="match status" value="1"/>
</dbReference>
<evidence type="ECO:0000259" key="2">
    <source>
        <dbReference type="PROSITE" id="PS50003"/>
    </source>
</evidence>
<feature type="domain" description="PH" evidence="2">
    <location>
        <begin position="478"/>
        <end position="575"/>
    </location>
</feature>
<organism evidence="4 5">
    <name type="scientific">Thecamonas trahens ATCC 50062</name>
    <dbReference type="NCBI Taxonomy" id="461836"/>
    <lineage>
        <taxon>Eukaryota</taxon>
        <taxon>Apusozoa</taxon>
        <taxon>Apusomonadida</taxon>
        <taxon>Apusomonadidae</taxon>
        <taxon>Thecamonas</taxon>
    </lineage>
</organism>
<dbReference type="PROSITE" id="PS50003">
    <property type="entry name" value="PH_DOMAIN"/>
    <property type="match status" value="1"/>
</dbReference>
<protein>
    <recommendedName>
        <fullName evidence="6">DH domain-containing protein</fullName>
    </recommendedName>
</protein>
<dbReference type="InterPro" id="IPR011993">
    <property type="entry name" value="PH-like_dom_sf"/>
</dbReference>
<dbReference type="Gene3D" id="1.20.900.10">
    <property type="entry name" value="Dbl homology (DH) domain"/>
    <property type="match status" value="1"/>
</dbReference>
<dbReference type="OrthoDB" id="660555at2759"/>
<dbReference type="Pfam" id="PF00169">
    <property type="entry name" value="PH"/>
    <property type="match status" value="1"/>
</dbReference>
<dbReference type="STRING" id="461836.A0A0L0DB10"/>
<dbReference type="RefSeq" id="XP_013758596.1">
    <property type="nucleotide sequence ID" value="XM_013903142.1"/>
</dbReference>
<dbReference type="InterPro" id="IPR000219">
    <property type="entry name" value="DH_dom"/>
</dbReference>
<keyword evidence="5" id="KW-1185">Reference proteome</keyword>
<dbReference type="InterPro" id="IPR053086">
    <property type="entry name" value="RhoGEF_domain"/>
</dbReference>
<dbReference type="Gene3D" id="2.30.29.30">
    <property type="entry name" value="Pleckstrin-homology domain (PH domain)/Phosphotyrosine-binding domain (PTB)"/>
    <property type="match status" value="1"/>
</dbReference>
<dbReference type="eggNOG" id="KOG3519">
    <property type="taxonomic scope" value="Eukaryota"/>
</dbReference>
<dbReference type="InterPro" id="IPR001849">
    <property type="entry name" value="PH_domain"/>
</dbReference>
<evidence type="ECO:0000256" key="1">
    <source>
        <dbReference type="SAM" id="MobiDB-lite"/>
    </source>
</evidence>
<accession>A0A0L0DB10</accession>
<dbReference type="PROSITE" id="PS50010">
    <property type="entry name" value="DH_2"/>
    <property type="match status" value="1"/>
</dbReference>
<dbReference type="SUPFAM" id="SSF48065">
    <property type="entry name" value="DBL homology domain (DH-domain)"/>
    <property type="match status" value="1"/>
</dbReference>
<gene>
    <name evidence="4" type="ORF">AMSG_04932</name>
</gene>
<evidence type="ECO:0000313" key="5">
    <source>
        <dbReference type="Proteomes" id="UP000054408"/>
    </source>
</evidence>
<dbReference type="PANTHER" id="PTHR45834">
    <property type="entry name" value="RHO GUANINE NUCLEOTIDE EXCHANGE FACTOR 9-RELATED"/>
    <property type="match status" value="1"/>
</dbReference>
<dbReference type="GeneID" id="25564446"/>